<dbReference type="Proteomes" id="UP000784294">
    <property type="component" value="Unassembled WGS sequence"/>
</dbReference>
<organism evidence="1 2">
    <name type="scientific">Protopolystoma xenopodis</name>
    <dbReference type="NCBI Taxonomy" id="117903"/>
    <lineage>
        <taxon>Eukaryota</taxon>
        <taxon>Metazoa</taxon>
        <taxon>Spiralia</taxon>
        <taxon>Lophotrochozoa</taxon>
        <taxon>Platyhelminthes</taxon>
        <taxon>Monogenea</taxon>
        <taxon>Polyopisthocotylea</taxon>
        <taxon>Polystomatidea</taxon>
        <taxon>Polystomatidae</taxon>
        <taxon>Protopolystoma</taxon>
    </lineage>
</organism>
<dbReference type="OrthoDB" id="6261165at2759"/>
<dbReference type="AlphaFoldDB" id="A0A3S5A7N8"/>
<dbReference type="GO" id="GO:0030833">
    <property type="term" value="P:regulation of actin filament polymerization"/>
    <property type="evidence" value="ECO:0007669"/>
    <property type="project" value="InterPro"/>
</dbReference>
<name>A0A3S5A7N8_9PLAT</name>
<sequence length="164" mass="19018">MTHQVFRHYKQFAASVVLAKRFRAEALRAGWREAFPPPNRYAPALLSQRHVQLLGRTVDLSRLICQRMNRAIFSSLDHAIKRFRSSDLTGIVELEAMIEINRVCHKMLSEHLELDDFDALFQEANNLVTSSLGLVALHVFWEFVFDLVKNYCYNDATNRLVILL</sequence>
<protein>
    <submittedName>
        <fullName evidence="1">Uncharacterized protein</fullName>
    </submittedName>
</protein>
<dbReference type="Pfam" id="PF05994">
    <property type="entry name" value="FragX_IP"/>
    <property type="match status" value="1"/>
</dbReference>
<proteinExistence type="predicted"/>
<accession>A0A3S5A7N8</accession>
<keyword evidence="2" id="KW-1185">Reference proteome</keyword>
<gene>
    <name evidence="1" type="ORF">PXEA_LOCUS10476</name>
</gene>
<dbReference type="EMBL" id="CAAALY010030809">
    <property type="protein sequence ID" value="VEL17036.1"/>
    <property type="molecule type" value="Genomic_DNA"/>
</dbReference>
<reference evidence="1" key="1">
    <citation type="submission" date="2018-11" db="EMBL/GenBank/DDBJ databases">
        <authorList>
            <consortium name="Pathogen Informatics"/>
        </authorList>
    </citation>
    <scope>NUCLEOTIDE SEQUENCE</scope>
</reference>
<comment type="caution">
    <text evidence="1">The sequence shown here is derived from an EMBL/GenBank/DDBJ whole genome shotgun (WGS) entry which is preliminary data.</text>
</comment>
<dbReference type="InterPro" id="IPR008081">
    <property type="entry name" value="Cytoplasmic_FMR1-int"/>
</dbReference>
<dbReference type="PANTHER" id="PTHR12195">
    <property type="entry name" value="CYTOPLASMIC FMR1-INTERACTING PROTEIN-RELATED"/>
    <property type="match status" value="1"/>
</dbReference>
<dbReference type="GO" id="GO:0031267">
    <property type="term" value="F:small GTPase binding"/>
    <property type="evidence" value="ECO:0007669"/>
    <property type="project" value="InterPro"/>
</dbReference>
<evidence type="ECO:0000313" key="2">
    <source>
        <dbReference type="Proteomes" id="UP000784294"/>
    </source>
</evidence>
<evidence type="ECO:0000313" key="1">
    <source>
        <dbReference type="EMBL" id="VEL17036.1"/>
    </source>
</evidence>